<dbReference type="EC" id="1.1.1.381" evidence="5"/>
<evidence type="ECO:0000256" key="5">
    <source>
        <dbReference type="ARBA" id="ARBA00044059"/>
    </source>
</evidence>
<evidence type="ECO:0000313" key="13">
    <source>
        <dbReference type="Proteomes" id="UP000005238"/>
    </source>
</evidence>
<sequence length="513" mass="53770">MSCALSDKVAVVTGASGGIGAAIALELAKAGANVAIGARRLEALQSVKQEIEEKISTSGSILVVQADVTNRLEMQNLVDTAEDAFGPVDILVNNAGVMHVQLMKNVNQESWDRMIDINCKGTLNGVAAVLPKMLARKSGHIVNISSDAGRKVFPGLGVYSASKMFVEGISQTLRLENVGSGLHVTSIQPGDVTTFLVDHANAVSGEDEEATEMFEAEPECEELQPEDVGRAVLYAVTQPADVAVNEVLDTRSLLTMSSNAPLSGTVAVVTGASGGIGAAIALELATAGAKVALGARRLEALETVKSRIEQQIGTTGGVLIVQTDVTNRQEVQSLVDKAEAAFGAVDILVNNAGVMPFELLKNVNQDSWERTIDINCKGTLNGVAAVLPKMLARKSGHIVNISSDAGRKVFPGLGVYSASKMFVEGISQALRLENVGSGLRVTSIQPGNVATDLVKHANAASGVDEEAMKLYGGPSECEVLKPQDIGRAVLYAVTQPPYVAVNEILVEPRDEPI</sequence>
<evidence type="ECO:0000259" key="11">
    <source>
        <dbReference type="SMART" id="SM00822"/>
    </source>
</evidence>
<dbReference type="STRING" id="164328.H3HCW2"/>
<reference evidence="12" key="2">
    <citation type="submission" date="2015-06" db="UniProtKB">
        <authorList>
            <consortium name="EnsemblProtists"/>
        </authorList>
    </citation>
    <scope>IDENTIFICATION</scope>
    <source>
        <strain evidence="12">Pr102</strain>
    </source>
</reference>
<dbReference type="EMBL" id="DS566041">
    <property type="status" value="NOT_ANNOTATED_CDS"/>
    <property type="molecule type" value="Genomic_DNA"/>
</dbReference>
<dbReference type="VEuPathDB" id="FungiDB:KRP22_1289"/>
<evidence type="ECO:0000256" key="4">
    <source>
        <dbReference type="ARBA" id="ARBA00044050"/>
    </source>
</evidence>
<dbReference type="InterPro" id="IPR036291">
    <property type="entry name" value="NAD(P)-bd_dom_sf"/>
</dbReference>
<comment type="similarity">
    <text evidence="1">Belongs to the short-chain dehydrogenases/reductases (SDR) family.</text>
</comment>
<proteinExistence type="inferred from homology"/>
<comment type="catalytic activity">
    <reaction evidence="3">
        <text>L-allo-threonine + NADP(+) = aminoacetone + CO2 + NADPH</text>
        <dbReference type="Rhea" id="RHEA:43524"/>
        <dbReference type="ChEBI" id="CHEBI:16526"/>
        <dbReference type="ChEBI" id="CHEBI:57783"/>
        <dbReference type="ChEBI" id="CHEBI:58320"/>
        <dbReference type="ChEBI" id="CHEBI:58349"/>
        <dbReference type="ChEBI" id="CHEBI:58585"/>
        <dbReference type="EC" id="1.1.1.381"/>
    </reaction>
</comment>
<comment type="function">
    <text evidence="9">NADP-dependent dehydrogenase with broad substrate specificity acting on 3-hydroxy acids. Catalyzes the NADP-dependent oxidation of L-allo-threonine to L-2-amino-3-keto-butyrate, which is spontaneously decarboxylated into aminoacetone. Also acts on D-threonine, L-serine, D-serine, D-3-hydroxyisobutyrate, L-3-hydroxyisobutyrate, D-glycerate and L-glycerate. Able to catalyze the reduction of the malonic semialdehyde to 3-hydroxypropionic acid. YdfG is apparently supplementing RutE, the presumed malonic semialdehyde reductase involved in pyrimidine degradation since both are able to detoxify malonic semialdehyde.</text>
</comment>
<dbReference type="EnsemblProtists" id="Phyra95562">
    <property type="protein sequence ID" value="Phyra95562"/>
    <property type="gene ID" value="Phyra95562"/>
</dbReference>
<dbReference type="PROSITE" id="PS00061">
    <property type="entry name" value="ADH_SHORT"/>
    <property type="match status" value="2"/>
</dbReference>
<dbReference type="VEuPathDB" id="FungiDB:KRP23_1345"/>
<dbReference type="PANTHER" id="PTHR43086">
    <property type="entry name" value="VERY-LONG-CHAIN 3-OXOOACYL-COA REDUCTASE"/>
    <property type="match status" value="1"/>
</dbReference>
<dbReference type="InterPro" id="IPR020904">
    <property type="entry name" value="Sc_DH/Rdtase_CS"/>
</dbReference>
<evidence type="ECO:0000256" key="9">
    <source>
        <dbReference type="ARBA" id="ARBA00045650"/>
    </source>
</evidence>
<dbReference type="InParanoid" id="H3HCW2"/>
<evidence type="ECO:0000313" key="12">
    <source>
        <dbReference type="EnsemblProtists" id="Phyra95562"/>
    </source>
</evidence>
<dbReference type="GO" id="GO:0005783">
    <property type="term" value="C:endoplasmic reticulum"/>
    <property type="evidence" value="ECO:0000318"/>
    <property type="project" value="GO_Central"/>
</dbReference>
<feature type="domain" description="Ketoreductase" evidence="11">
    <location>
        <begin position="8"/>
        <end position="193"/>
    </location>
</feature>
<evidence type="ECO:0000256" key="8">
    <source>
        <dbReference type="ARBA" id="ARBA00044349"/>
    </source>
</evidence>
<dbReference type="OMA" id="SHAYGAY"/>
<dbReference type="eggNOG" id="KOG1205">
    <property type="taxonomic scope" value="Eukaryota"/>
</dbReference>
<accession>H3HCW2</accession>
<evidence type="ECO:0000256" key="3">
    <source>
        <dbReference type="ARBA" id="ARBA00043812"/>
    </source>
</evidence>
<evidence type="ECO:0000256" key="7">
    <source>
        <dbReference type="ARBA" id="ARBA00044271"/>
    </source>
</evidence>
<evidence type="ECO:0000256" key="10">
    <source>
        <dbReference type="ARBA" id="ARBA00047274"/>
    </source>
</evidence>
<dbReference type="PRINTS" id="PR00081">
    <property type="entry name" value="GDHRDH"/>
</dbReference>
<keyword evidence="2" id="KW-0560">Oxidoreductase</keyword>
<dbReference type="InterPro" id="IPR002347">
    <property type="entry name" value="SDR_fam"/>
</dbReference>
<dbReference type="SUPFAM" id="SSF51735">
    <property type="entry name" value="NAD(P)-binding Rossmann-fold domains"/>
    <property type="match status" value="2"/>
</dbReference>
<dbReference type="FunFam" id="3.40.50.720:FF:000338">
    <property type="entry name" value="3-oxoacyl-ACP reductase FabG"/>
    <property type="match status" value="2"/>
</dbReference>
<dbReference type="InterPro" id="IPR057326">
    <property type="entry name" value="KR_dom"/>
</dbReference>
<dbReference type="EC" id="1.1.1.298" evidence="4"/>
<dbReference type="VEuPathDB" id="FungiDB:KRP22_1290"/>
<dbReference type="VEuPathDB" id="FungiDB:KRP23_1346"/>
<name>H3HCW2_PHYRM</name>
<dbReference type="Proteomes" id="UP000005238">
    <property type="component" value="Unassembled WGS sequence"/>
</dbReference>
<protein>
    <recommendedName>
        <fullName evidence="6">NADP-dependent 3-hydroxy acid dehydrogenase YdfG</fullName>
        <ecNumber evidence="4">1.1.1.298</ecNumber>
        <ecNumber evidence="5">1.1.1.381</ecNumber>
    </recommendedName>
    <alternativeName>
        <fullName evidence="8">L-allo-threonine dehydrogenase</fullName>
    </alternativeName>
    <alternativeName>
        <fullName evidence="7">Malonic semialdehyde reductase</fullName>
    </alternativeName>
</protein>
<organism evidence="12 13">
    <name type="scientific">Phytophthora ramorum</name>
    <name type="common">Sudden oak death agent</name>
    <dbReference type="NCBI Taxonomy" id="164328"/>
    <lineage>
        <taxon>Eukaryota</taxon>
        <taxon>Sar</taxon>
        <taxon>Stramenopiles</taxon>
        <taxon>Oomycota</taxon>
        <taxon>Peronosporomycetes</taxon>
        <taxon>Peronosporales</taxon>
        <taxon>Peronosporaceae</taxon>
        <taxon>Phytophthora</taxon>
    </lineage>
</organism>
<evidence type="ECO:0000256" key="6">
    <source>
        <dbReference type="ARBA" id="ARBA00044065"/>
    </source>
</evidence>
<evidence type="ECO:0000256" key="2">
    <source>
        <dbReference type="ARBA" id="ARBA00023002"/>
    </source>
</evidence>
<dbReference type="GO" id="GO:0035527">
    <property type="term" value="F:3-hydroxypropionate dehydrogenase (NADP+) activity"/>
    <property type="evidence" value="ECO:0007669"/>
    <property type="project" value="UniProtKB-EC"/>
</dbReference>
<reference evidence="13" key="1">
    <citation type="journal article" date="2006" name="Science">
        <title>Phytophthora genome sequences uncover evolutionary origins and mechanisms of pathogenesis.</title>
        <authorList>
            <person name="Tyler B.M."/>
            <person name="Tripathy S."/>
            <person name="Zhang X."/>
            <person name="Dehal P."/>
            <person name="Jiang R.H."/>
            <person name="Aerts A."/>
            <person name="Arredondo F.D."/>
            <person name="Baxter L."/>
            <person name="Bensasson D."/>
            <person name="Beynon J.L."/>
            <person name="Chapman J."/>
            <person name="Damasceno C.M."/>
            <person name="Dorrance A.E."/>
            <person name="Dou D."/>
            <person name="Dickerman A.W."/>
            <person name="Dubchak I.L."/>
            <person name="Garbelotto M."/>
            <person name="Gijzen M."/>
            <person name="Gordon S.G."/>
            <person name="Govers F."/>
            <person name="Grunwald N.J."/>
            <person name="Huang W."/>
            <person name="Ivors K.L."/>
            <person name="Jones R.W."/>
            <person name="Kamoun S."/>
            <person name="Krampis K."/>
            <person name="Lamour K.H."/>
            <person name="Lee M.K."/>
            <person name="McDonald W.H."/>
            <person name="Medina M."/>
            <person name="Meijer H.J."/>
            <person name="Nordberg E.K."/>
            <person name="Maclean D.J."/>
            <person name="Ospina-Giraldo M.D."/>
            <person name="Morris P.F."/>
            <person name="Phuntumart V."/>
            <person name="Putnam N.H."/>
            <person name="Rash S."/>
            <person name="Rose J.K."/>
            <person name="Sakihama Y."/>
            <person name="Salamov A.A."/>
            <person name="Savidor A."/>
            <person name="Scheuring C.F."/>
            <person name="Smith B.M."/>
            <person name="Sobral B.W."/>
            <person name="Terry A."/>
            <person name="Torto-Alalibo T.A."/>
            <person name="Win J."/>
            <person name="Xu Z."/>
            <person name="Zhang H."/>
            <person name="Grigoriev I.V."/>
            <person name="Rokhsar D.S."/>
            <person name="Boore J.L."/>
        </authorList>
    </citation>
    <scope>NUCLEOTIDE SEQUENCE [LARGE SCALE GENOMIC DNA]</scope>
    <source>
        <strain evidence="13">Pr102</strain>
    </source>
</reference>
<dbReference type="GO" id="GO:0030497">
    <property type="term" value="P:fatty acid elongation"/>
    <property type="evidence" value="ECO:0000318"/>
    <property type="project" value="GO_Central"/>
</dbReference>
<dbReference type="PRINTS" id="PR00080">
    <property type="entry name" value="SDRFAMILY"/>
</dbReference>
<dbReference type="AlphaFoldDB" id="H3HCW2"/>
<evidence type="ECO:0000256" key="1">
    <source>
        <dbReference type="ARBA" id="ARBA00006484"/>
    </source>
</evidence>
<dbReference type="Pfam" id="PF00106">
    <property type="entry name" value="adh_short"/>
    <property type="match status" value="2"/>
</dbReference>
<dbReference type="SMART" id="SM00822">
    <property type="entry name" value="PKS_KR"/>
    <property type="match status" value="1"/>
</dbReference>
<keyword evidence="13" id="KW-1185">Reference proteome</keyword>
<comment type="catalytic activity">
    <reaction evidence="10">
        <text>3-hydroxypropanoate + NADP(+) = 3-oxopropanoate + NADPH + H(+)</text>
        <dbReference type="Rhea" id="RHEA:26438"/>
        <dbReference type="ChEBI" id="CHEBI:15378"/>
        <dbReference type="ChEBI" id="CHEBI:16510"/>
        <dbReference type="ChEBI" id="CHEBI:33190"/>
        <dbReference type="ChEBI" id="CHEBI:57783"/>
        <dbReference type="ChEBI" id="CHEBI:58349"/>
        <dbReference type="EC" id="1.1.1.298"/>
    </reaction>
</comment>
<dbReference type="Gene3D" id="3.40.50.720">
    <property type="entry name" value="NAD(P)-binding Rossmann-like Domain"/>
    <property type="match status" value="2"/>
</dbReference>
<dbReference type="HOGENOM" id="CLU_582027_0_0_1"/>
<dbReference type="PANTHER" id="PTHR43086:SF3">
    <property type="entry name" value="NADP-DEPENDENT 3-HYDROXY ACID DEHYDROGENASE YDFG"/>
    <property type="match status" value="1"/>
</dbReference>